<dbReference type="WBParaSite" id="Pan_g16201.t1">
    <property type="protein sequence ID" value="Pan_g16201.t1"/>
    <property type="gene ID" value="Pan_g16201"/>
</dbReference>
<dbReference type="Gene3D" id="2.40.10.10">
    <property type="entry name" value="Trypsin-like serine proteases"/>
    <property type="match status" value="1"/>
</dbReference>
<evidence type="ECO:0000313" key="2">
    <source>
        <dbReference type="Proteomes" id="UP000492821"/>
    </source>
</evidence>
<protein>
    <submittedName>
        <fullName evidence="3">Peptidase S1 domain-containing protein</fullName>
    </submittedName>
</protein>
<dbReference type="InterPro" id="IPR043504">
    <property type="entry name" value="Peptidase_S1_PA_chymotrypsin"/>
</dbReference>
<sequence length="167" mass="19096">MKSQNVRNYYVRREHHIPVDFILLKLDQSIEFDYKTTAPIPLKRWNTTFNEKLQVAGFGKHVVGTDIRKPRSYVIGTLTVKPNSGFCNATRNEFCAYGKAEGSFKGDSGGPVFKVIKGKPYQVGMTIYGEVYTDKTDTWAYAFGRYLNIGTNCHHIKRWTNQTVKCV</sequence>
<accession>A0A7E4V3S2</accession>
<dbReference type="Proteomes" id="UP000492821">
    <property type="component" value="Unassembled WGS sequence"/>
</dbReference>
<evidence type="ECO:0000259" key="1">
    <source>
        <dbReference type="Pfam" id="PF00089"/>
    </source>
</evidence>
<feature type="domain" description="Peptidase S1" evidence="1">
    <location>
        <begin position="18"/>
        <end position="132"/>
    </location>
</feature>
<dbReference type="InterPro" id="IPR033116">
    <property type="entry name" value="TRYPSIN_SER"/>
</dbReference>
<dbReference type="PROSITE" id="PS00135">
    <property type="entry name" value="TRYPSIN_SER"/>
    <property type="match status" value="1"/>
</dbReference>
<dbReference type="Pfam" id="PF00089">
    <property type="entry name" value="Trypsin"/>
    <property type="match status" value="1"/>
</dbReference>
<dbReference type="SUPFAM" id="SSF50494">
    <property type="entry name" value="Trypsin-like serine proteases"/>
    <property type="match status" value="1"/>
</dbReference>
<organism evidence="2 3">
    <name type="scientific">Panagrellus redivivus</name>
    <name type="common">Microworm</name>
    <dbReference type="NCBI Taxonomy" id="6233"/>
    <lineage>
        <taxon>Eukaryota</taxon>
        <taxon>Metazoa</taxon>
        <taxon>Ecdysozoa</taxon>
        <taxon>Nematoda</taxon>
        <taxon>Chromadorea</taxon>
        <taxon>Rhabditida</taxon>
        <taxon>Tylenchina</taxon>
        <taxon>Panagrolaimomorpha</taxon>
        <taxon>Panagrolaimoidea</taxon>
        <taxon>Panagrolaimidae</taxon>
        <taxon>Panagrellus</taxon>
    </lineage>
</organism>
<reference evidence="2" key="1">
    <citation type="journal article" date="2013" name="Genetics">
        <title>The draft genome and transcriptome of Panagrellus redivivus are shaped by the harsh demands of a free-living lifestyle.</title>
        <authorList>
            <person name="Srinivasan J."/>
            <person name="Dillman A.R."/>
            <person name="Macchietto M.G."/>
            <person name="Heikkinen L."/>
            <person name="Lakso M."/>
            <person name="Fracchia K.M."/>
            <person name="Antoshechkin I."/>
            <person name="Mortazavi A."/>
            <person name="Wong G."/>
            <person name="Sternberg P.W."/>
        </authorList>
    </citation>
    <scope>NUCLEOTIDE SEQUENCE [LARGE SCALE GENOMIC DNA]</scope>
    <source>
        <strain evidence="2">MT8872</strain>
    </source>
</reference>
<reference evidence="3" key="2">
    <citation type="submission" date="2020-10" db="UniProtKB">
        <authorList>
            <consortium name="WormBaseParasite"/>
        </authorList>
    </citation>
    <scope>IDENTIFICATION</scope>
</reference>
<dbReference type="AlphaFoldDB" id="A0A7E4V3S2"/>
<dbReference type="InterPro" id="IPR001254">
    <property type="entry name" value="Trypsin_dom"/>
</dbReference>
<name>A0A7E4V3S2_PANRE</name>
<dbReference type="GO" id="GO:0004252">
    <property type="term" value="F:serine-type endopeptidase activity"/>
    <property type="evidence" value="ECO:0007669"/>
    <property type="project" value="InterPro"/>
</dbReference>
<proteinExistence type="predicted"/>
<evidence type="ECO:0000313" key="3">
    <source>
        <dbReference type="WBParaSite" id="Pan_g16201.t1"/>
    </source>
</evidence>
<dbReference type="GO" id="GO:0006508">
    <property type="term" value="P:proteolysis"/>
    <property type="evidence" value="ECO:0007669"/>
    <property type="project" value="InterPro"/>
</dbReference>
<keyword evidence="2" id="KW-1185">Reference proteome</keyword>
<dbReference type="InterPro" id="IPR009003">
    <property type="entry name" value="Peptidase_S1_PA"/>
</dbReference>